<organism evidence="2 3">
    <name type="scientific">Laspinema palackyanum D2a</name>
    <dbReference type="NCBI Taxonomy" id="2953684"/>
    <lineage>
        <taxon>Bacteria</taxon>
        <taxon>Bacillati</taxon>
        <taxon>Cyanobacteriota</taxon>
        <taxon>Cyanophyceae</taxon>
        <taxon>Oscillatoriophycideae</taxon>
        <taxon>Oscillatoriales</taxon>
        <taxon>Laspinemataceae</taxon>
        <taxon>Laspinema</taxon>
        <taxon>Laspinema palackyanum</taxon>
    </lineage>
</organism>
<keyword evidence="2" id="KW-0255">Endonuclease</keyword>
<proteinExistence type="predicted"/>
<dbReference type="RefSeq" id="WP_261235100.1">
    <property type="nucleotide sequence ID" value="NZ_JAMXFF010000002.1"/>
</dbReference>
<dbReference type="GO" id="GO:0004519">
    <property type="term" value="F:endonuclease activity"/>
    <property type="evidence" value="ECO:0007669"/>
    <property type="project" value="UniProtKB-KW"/>
</dbReference>
<comment type="caution">
    <text evidence="2">The sequence shown here is derived from an EMBL/GenBank/DDBJ whole genome shotgun (WGS) entry which is preliminary data.</text>
</comment>
<gene>
    <name evidence="2" type="ORF">NG799_01850</name>
</gene>
<keyword evidence="2" id="KW-0378">Hydrolase</keyword>
<keyword evidence="3" id="KW-1185">Reference proteome</keyword>
<sequence>MPRLKLSLQQRIESHIVSKDDCWLTDLCCCRYGYPRIRVNGKTEKASRVMFRLNYGEIPSHLYVCHKCDNRACVNPEHLFLGTQKENMTDMANKGRSTIGSRNPRAKLSEDDVVEIKCLLSEGKLNCQEISNLYGVDRKVISGIKNGKIWKHVAYSEFITTNLTKNKET</sequence>
<dbReference type="Pfam" id="PF13392">
    <property type="entry name" value="HNH_3"/>
    <property type="match status" value="1"/>
</dbReference>
<protein>
    <submittedName>
        <fullName evidence="2">HNH endonuclease</fullName>
    </submittedName>
</protein>
<feature type="domain" description="HNH nuclease" evidence="1">
    <location>
        <begin position="45"/>
        <end position="88"/>
    </location>
</feature>
<dbReference type="InterPro" id="IPR044930">
    <property type="entry name" value="Homing_endonuclease_His-Me"/>
</dbReference>
<dbReference type="Proteomes" id="UP001525890">
    <property type="component" value="Unassembled WGS sequence"/>
</dbReference>
<reference evidence="2 3" key="1">
    <citation type="journal article" date="2022" name="Front. Microbiol.">
        <title>High genomic differentiation and limited gene flow indicate recent cryptic speciation within the genus Laspinema (cyanobacteria).</title>
        <authorList>
            <person name="Stanojkovic A."/>
            <person name="Skoupy S."/>
            <person name="Skaloud P."/>
            <person name="Dvorak P."/>
        </authorList>
    </citation>
    <scope>NUCLEOTIDE SEQUENCE [LARGE SCALE GENOMIC DNA]</scope>
    <source>
        <strain evidence="2 3">D2a</strain>
    </source>
</reference>
<dbReference type="InterPro" id="IPR044925">
    <property type="entry name" value="His-Me_finger_sf"/>
</dbReference>
<accession>A0ABT2MK06</accession>
<dbReference type="Gene3D" id="3.90.75.10">
    <property type="entry name" value="Homing Intron 3 (I-ppo) Encoded Endonuclease, Chain A"/>
    <property type="match status" value="1"/>
</dbReference>
<dbReference type="SUPFAM" id="SSF54060">
    <property type="entry name" value="His-Me finger endonucleases"/>
    <property type="match status" value="1"/>
</dbReference>
<dbReference type="InterPro" id="IPR003615">
    <property type="entry name" value="HNH_nuc"/>
</dbReference>
<evidence type="ECO:0000313" key="3">
    <source>
        <dbReference type="Proteomes" id="UP001525890"/>
    </source>
</evidence>
<evidence type="ECO:0000313" key="2">
    <source>
        <dbReference type="EMBL" id="MCT7965075.1"/>
    </source>
</evidence>
<keyword evidence="2" id="KW-0540">Nuclease</keyword>
<name>A0ABT2MK06_9CYAN</name>
<evidence type="ECO:0000259" key="1">
    <source>
        <dbReference type="Pfam" id="PF13392"/>
    </source>
</evidence>
<dbReference type="EMBL" id="JAMXFF010000002">
    <property type="protein sequence ID" value="MCT7965075.1"/>
    <property type="molecule type" value="Genomic_DNA"/>
</dbReference>